<dbReference type="PATRIC" id="fig|83552.4.peg.396"/>
<dbReference type="Proteomes" id="UP000031307">
    <property type="component" value="Unassembled WGS sequence"/>
</dbReference>
<dbReference type="Gene3D" id="3.40.50.150">
    <property type="entry name" value="Vaccinia Virus protein VP39"/>
    <property type="match status" value="1"/>
</dbReference>
<evidence type="ECO:0000313" key="1">
    <source>
        <dbReference type="EMBL" id="KIA78399.1"/>
    </source>
</evidence>
<comment type="caution">
    <text evidence="1">The sequence shown here is derived from an EMBL/GenBank/DDBJ whole genome shotgun (WGS) entry which is preliminary data.</text>
</comment>
<dbReference type="PANTHER" id="PTHR43861:SF1">
    <property type="entry name" value="TRANS-ACONITATE 2-METHYLTRANSFERASE"/>
    <property type="match status" value="1"/>
</dbReference>
<name>A0A0C1EQA6_9BACT</name>
<accession>A0A0C1EQA6</accession>
<protein>
    <submittedName>
        <fullName evidence="1">Uncharacterized protein</fullName>
    </submittedName>
</protein>
<dbReference type="InterPro" id="IPR029063">
    <property type="entry name" value="SAM-dependent_MTases_sf"/>
</dbReference>
<sequence>MKGKNFCARNEQFYKLYSVLPKLSTKNSGIDNLIASFLDFANARSLMQSKPSKSRPKKPSTSWEPVSKWYHQAVGKEGHYYHQSVILPKLLNLLNLNENSSILDVACGQGILARHLPEKISYVGIDIAPSFVKAAKQLDHNPRHEYLVGDAIKPYQVDQKKFSHATLILAVQNIERPDLVFKNVSAALAEDGLFIIVMNHPCFRIPRQSSWGVDENKKLQYRRLDSYASAQRIPIQAHPSEGSKSSETWSFHYPLSSYTRWLHEAGFVTEFLEEWCSDKVSEGKMAKMENRSRDEFPLFLTLIARKKGR</sequence>
<evidence type="ECO:0000313" key="2">
    <source>
        <dbReference type="Proteomes" id="UP000031307"/>
    </source>
</evidence>
<reference evidence="1 2" key="1">
    <citation type="journal article" date="2014" name="Mol. Biol. Evol.">
        <title>Massive expansion of Ubiquitination-related gene families within the Chlamydiae.</title>
        <authorList>
            <person name="Domman D."/>
            <person name="Collingro A."/>
            <person name="Lagkouvardos I."/>
            <person name="Gehre L."/>
            <person name="Weinmaier T."/>
            <person name="Rattei T."/>
            <person name="Subtil A."/>
            <person name="Horn M."/>
        </authorList>
    </citation>
    <scope>NUCLEOTIDE SEQUENCE [LARGE SCALE GENOMIC DNA]</scope>
    <source>
        <strain evidence="1 2">OEW1</strain>
    </source>
</reference>
<gene>
    <name evidence="1" type="ORF">DB43_EB00060</name>
</gene>
<organism evidence="1 2">
    <name type="scientific">Parachlamydia acanthamoebae</name>
    <dbReference type="NCBI Taxonomy" id="83552"/>
    <lineage>
        <taxon>Bacteria</taxon>
        <taxon>Pseudomonadati</taxon>
        <taxon>Chlamydiota</taxon>
        <taxon>Chlamydiia</taxon>
        <taxon>Parachlamydiales</taxon>
        <taxon>Parachlamydiaceae</taxon>
        <taxon>Parachlamydia</taxon>
    </lineage>
</organism>
<dbReference type="PANTHER" id="PTHR43861">
    <property type="entry name" value="TRANS-ACONITATE 2-METHYLTRANSFERASE-RELATED"/>
    <property type="match status" value="1"/>
</dbReference>
<dbReference type="AlphaFoldDB" id="A0A0C1EQA6"/>
<dbReference type="EMBL" id="JSAM01000022">
    <property type="protein sequence ID" value="KIA78399.1"/>
    <property type="molecule type" value="Genomic_DNA"/>
</dbReference>
<dbReference type="CDD" id="cd02440">
    <property type="entry name" value="AdoMet_MTases"/>
    <property type="match status" value="1"/>
</dbReference>
<dbReference type="Pfam" id="PF13489">
    <property type="entry name" value="Methyltransf_23"/>
    <property type="match status" value="1"/>
</dbReference>
<dbReference type="SUPFAM" id="SSF53335">
    <property type="entry name" value="S-adenosyl-L-methionine-dependent methyltransferases"/>
    <property type="match status" value="1"/>
</dbReference>
<proteinExistence type="predicted"/>